<dbReference type="InterPro" id="IPR016162">
    <property type="entry name" value="Ald_DH_N"/>
</dbReference>
<comment type="caution">
    <text evidence="7">The sequence shown here is derived from an EMBL/GenBank/DDBJ whole genome shotgun (WGS) entry which is preliminary data.</text>
</comment>
<gene>
    <name evidence="7" type="ORF">L1I30_11830</name>
</gene>
<evidence type="ECO:0000256" key="5">
    <source>
        <dbReference type="RuleBase" id="RU003345"/>
    </source>
</evidence>
<evidence type="ECO:0000313" key="7">
    <source>
        <dbReference type="EMBL" id="MCF4102358.1"/>
    </source>
</evidence>
<dbReference type="InterPro" id="IPR016163">
    <property type="entry name" value="Ald_DH_C"/>
</dbReference>
<evidence type="ECO:0000256" key="2">
    <source>
        <dbReference type="ARBA" id="ARBA00023002"/>
    </source>
</evidence>
<name>A0ABS9EHT0_9FLAO</name>
<comment type="similarity">
    <text evidence="1 5">Belongs to the aldehyde dehydrogenase family.</text>
</comment>
<dbReference type="SUPFAM" id="SSF53720">
    <property type="entry name" value="ALDH-like"/>
    <property type="match status" value="1"/>
</dbReference>
<keyword evidence="8" id="KW-1185">Reference proteome</keyword>
<keyword evidence="3" id="KW-0520">NAD</keyword>
<dbReference type="CDD" id="cd07151">
    <property type="entry name" value="ALDH_HBenzADH"/>
    <property type="match status" value="1"/>
</dbReference>
<feature type="domain" description="Aldehyde dehydrogenase" evidence="6">
    <location>
        <begin position="16"/>
        <end position="474"/>
    </location>
</feature>
<evidence type="ECO:0000256" key="1">
    <source>
        <dbReference type="ARBA" id="ARBA00009986"/>
    </source>
</evidence>
<dbReference type="Gene3D" id="3.40.309.10">
    <property type="entry name" value="Aldehyde Dehydrogenase, Chain A, domain 2"/>
    <property type="match status" value="1"/>
</dbReference>
<dbReference type="PANTHER" id="PTHR42986">
    <property type="entry name" value="BENZALDEHYDE DEHYDROGENASE YFMT"/>
    <property type="match status" value="1"/>
</dbReference>
<dbReference type="InterPro" id="IPR029510">
    <property type="entry name" value="Ald_DH_CS_GLU"/>
</dbReference>
<evidence type="ECO:0000259" key="6">
    <source>
        <dbReference type="Pfam" id="PF00171"/>
    </source>
</evidence>
<dbReference type="Gene3D" id="3.40.605.10">
    <property type="entry name" value="Aldehyde Dehydrogenase, Chain A, domain 1"/>
    <property type="match status" value="1"/>
</dbReference>
<dbReference type="PANTHER" id="PTHR42986:SF1">
    <property type="entry name" value="BENZALDEHYDE DEHYDROGENASE YFMT"/>
    <property type="match status" value="1"/>
</dbReference>
<feature type="active site" evidence="4">
    <location>
        <position position="253"/>
    </location>
</feature>
<evidence type="ECO:0000256" key="4">
    <source>
        <dbReference type="PROSITE-ProRule" id="PRU10007"/>
    </source>
</evidence>
<dbReference type="InterPro" id="IPR016161">
    <property type="entry name" value="Ald_DH/histidinol_DH"/>
</dbReference>
<dbReference type="RefSeq" id="WP_236134503.1">
    <property type="nucleotide sequence ID" value="NZ_JAKGTH010000010.1"/>
</dbReference>
<dbReference type="InterPro" id="IPR015590">
    <property type="entry name" value="Aldehyde_DH_dom"/>
</dbReference>
<keyword evidence="2 5" id="KW-0560">Oxidoreductase</keyword>
<dbReference type="EMBL" id="JAKGTH010000010">
    <property type="protein sequence ID" value="MCF4102358.1"/>
    <property type="molecule type" value="Genomic_DNA"/>
</dbReference>
<dbReference type="Proteomes" id="UP001179363">
    <property type="component" value="Unassembled WGS sequence"/>
</dbReference>
<organism evidence="7 8">
    <name type="scientific">Gillisia lutea</name>
    <dbReference type="NCBI Taxonomy" id="2909668"/>
    <lineage>
        <taxon>Bacteria</taxon>
        <taxon>Pseudomonadati</taxon>
        <taxon>Bacteroidota</taxon>
        <taxon>Flavobacteriia</taxon>
        <taxon>Flavobacteriales</taxon>
        <taxon>Flavobacteriaceae</taxon>
        <taxon>Gillisia</taxon>
    </lineage>
</organism>
<reference evidence="7" key="1">
    <citation type="submission" date="2022-01" db="EMBL/GenBank/DDBJ databases">
        <title>Gillisia lutea sp. nov., isolated from marine plastic residues from the Malvarosa beach (Valencia, Spain).</title>
        <authorList>
            <person name="Vidal-Verdu A."/>
            <person name="Molina-Menor E."/>
            <person name="Satari L."/>
            <person name="Pascual J."/>
            <person name="Pereto J."/>
            <person name="Porcar M."/>
        </authorList>
    </citation>
    <scope>NUCLEOTIDE SEQUENCE</scope>
    <source>
        <strain evidence="7">M10.2A</strain>
    </source>
</reference>
<accession>A0ABS9EHT0</accession>
<evidence type="ECO:0000256" key="3">
    <source>
        <dbReference type="ARBA" id="ARBA00023027"/>
    </source>
</evidence>
<dbReference type="Pfam" id="PF00171">
    <property type="entry name" value="Aldedh"/>
    <property type="match status" value="1"/>
</dbReference>
<sequence length="487" mass="53051">MTKYKDLNKQYIAGKWVDGSDDSVIENINPFDESPINSYKGASKKDVDDAYNSAKKSAETWGNSLPKERIEIINKAISIIEARKEEIIAWLVKEAGSSIVKAEVEVQITLGIMRESASFPTRTHGFIFDSLTPGKESRAYRKPLGVIGIISPWNFPLNLSMRSIAPALATGNTIVLKPSSQTPVTGAVLAAKIFEEAGLPKGVFNVVVGRGSEIGDYFVQNSIPKLISFTGSTPVGRNIGKIAGEAIKKVALELGGNNVFIVMEDADIDQAVNAAVFGKFMHQGQICMSINRVLVHEKIGDEFVEKFVSKVKELKFGDPADKKNLIGPLIDHDQVERILKDIKESTAAGAVIKVGGKNKGNVLEPTVLDNVSNDMAIAKNEIFGPVAPIIRFSDEEEALEIANSVDFGLSGALFTRNVEKGLAFAKKVETGMIHINDQTVNDEPNAPFGGEKGSGLGRFNGDFILEEFTRLQWVTVQHEPRNYEPFA</sequence>
<evidence type="ECO:0000313" key="8">
    <source>
        <dbReference type="Proteomes" id="UP001179363"/>
    </source>
</evidence>
<protein>
    <submittedName>
        <fullName evidence="7">Aldehyde dehydrogenase family protein</fullName>
    </submittedName>
</protein>
<dbReference type="PROSITE" id="PS00687">
    <property type="entry name" value="ALDEHYDE_DEHYDR_GLU"/>
    <property type="match status" value="1"/>
</dbReference>
<proteinExistence type="inferred from homology"/>